<dbReference type="Gene3D" id="1.25.40.10">
    <property type="entry name" value="Tetratricopeptide repeat domain"/>
    <property type="match status" value="1"/>
</dbReference>
<accession>X0YZ42</accession>
<organism evidence="3">
    <name type="scientific">marine sediment metagenome</name>
    <dbReference type="NCBI Taxonomy" id="412755"/>
    <lineage>
        <taxon>unclassified sequences</taxon>
        <taxon>metagenomes</taxon>
        <taxon>ecological metagenomes</taxon>
    </lineage>
</organism>
<evidence type="ECO:0000313" key="3">
    <source>
        <dbReference type="EMBL" id="GAG62069.1"/>
    </source>
</evidence>
<gene>
    <name evidence="3" type="ORF">S01H4_07485</name>
</gene>
<name>X0YZ42_9ZZZZ</name>
<dbReference type="SUPFAM" id="SSF48452">
    <property type="entry name" value="TPR-like"/>
    <property type="match status" value="1"/>
</dbReference>
<evidence type="ECO:0000256" key="2">
    <source>
        <dbReference type="ARBA" id="ARBA00022803"/>
    </source>
</evidence>
<dbReference type="PANTHER" id="PTHR44943">
    <property type="entry name" value="CELLULOSE SYNTHASE OPERON PROTEIN C"/>
    <property type="match status" value="1"/>
</dbReference>
<feature type="non-terminal residue" evidence="3">
    <location>
        <position position="469"/>
    </location>
</feature>
<dbReference type="PANTHER" id="PTHR44943:SF8">
    <property type="entry name" value="TPR REPEAT-CONTAINING PROTEIN MJ0263"/>
    <property type="match status" value="1"/>
</dbReference>
<keyword evidence="2" id="KW-0802">TPR repeat</keyword>
<dbReference type="InterPro" id="IPR011990">
    <property type="entry name" value="TPR-like_helical_dom_sf"/>
</dbReference>
<sequence>YPIRFFKLNVEDKYTYYIQAEERLEKMLNVIIEDYIRKFTYLSKFQNASGVQYQIPNINELLEDITSDMCSNLFHDDLKPALKKFLPEYIEHLAYKFESEKSLINHTDKIKGIAFQNVFEVIQSFGTSETASTVNKPIDNESYYFLHNRIFDTLDIIYFSKIDFIRMVEFKKAYFSKNAEFLVMIEKKLAKGNLSKVNDLLNENLKNLNDVELMILKDLTLTYNGELEESLELTNEIIEKYPTEYVGYLFQSVTYFLMGRFKDALDVIDLGLNMSFNILLISQKTQVLINYDHDKAQELIDEMIKEYPDNFALNRTKFLVGMTDCCTKIYDEPFELINSLIELNPDDSDLSIMKAVLYTVTHKYKEAKNWIKQTVEFNLLKGNPRVDTAAYLILSFSYVARGKFEKALDIVSKVKFHYPNHPLSHIITGLVHGFNIVYNFDESKVNKELFKNEFQKAKTMEQSKKKLSR</sequence>
<dbReference type="EMBL" id="BART01002453">
    <property type="protein sequence ID" value="GAG62069.1"/>
    <property type="molecule type" value="Genomic_DNA"/>
</dbReference>
<keyword evidence="1" id="KW-0677">Repeat</keyword>
<proteinExistence type="predicted"/>
<protein>
    <submittedName>
        <fullName evidence="3">Uncharacterized protein</fullName>
    </submittedName>
</protein>
<feature type="non-terminal residue" evidence="3">
    <location>
        <position position="1"/>
    </location>
</feature>
<dbReference type="AlphaFoldDB" id="X0YZ42"/>
<reference evidence="3" key="1">
    <citation type="journal article" date="2014" name="Front. Microbiol.">
        <title>High frequency of phylogenetically diverse reductive dehalogenase-homologous genes in deep subseafloor sedimentary metagenomes.</title>
        <authorList>
            <person name="Kawai M."/>
            <person name="Futagami T."/>
            <person name="Toyoda A."/>
            <person name="Takaki Y."/>
            <person name="Nishi S."/>
            <person name="Hori S."/>
            <person name="Arai W."/>
            <person name="Tsubouchi T."/>
            <person name="Morono Y."/>
            <person name="Uchiyama I."/>
            <person name="Ito T."/>
            <person name="Fujiyama A."/>
            <person name="Inagaki F."/>
            <person name="Takami H."/>
        </authorList>
    </citation>
    <scope>NUCLEOTIDE SEQUENCE</scope>
    <source>
        <strain evidence="3">Expedition CK06-06</strain>
    </source>
</reference>
<comment type="caution">
    <text evidence="3">The sequence shown here is derived from an EMBL/GenBank/DDBJ whole genome shotgun (WGS) entry which is preliminary data.</text>
</comment>
<dbReference type="InterPro" id="IPR051685">
    <property type="entry name" value="Ycf3/AcsC/BcsC/TPR_MFPF"/>
</dbReference>
<evidence type="ECO:0000256" key="1">
    <source>
        <dbReference type="ARBA" id="ARBA00022737"/>
    </source>
</evidence>